<dbReference type="EMBL" id="OC916955">
    <property type="protein sequence ID" value="CAD7645717.1"/>
    <property type="molecule type" value="Genomic_DNA"/>
</dbReference>
<evidence type="ECO:0000259" key="1">
    <source>
        <dbReference type="PROSITE" id="PS50835"/>
    </source>
</evidence>
<dbReference type="PROSITE" id="PS50835">
    <property type="entry name" value="IG_LIKE"/>
    <property type="match status" value="1"/>
</dbReference>
<feature type="non-terminal residue" evidence="2">
    <location>
        <position position="1"/>
    </location>
</feature>
<dbReference type="OrthoDB" id="6343941at2759"/>
<dbReference type="InterPro" id="IPR013783">
    <property type="entry name" value="Ig-like_fold"/>
</dbReference>
<dbReference type="AlphaFoldDB" id="A0A7R9LPX9"/>
<dbReference type="SUPFAM" id="SSF48726">
    <property type="entry name" value="Immunoglobulin"/>
    <property type="match status" value="1"/>
</dbReference>
<evidence type="ECO:0000313" key="3">
    <source>
        <dbReference type="Proteomes" id="UP000728032"/>
    </source>
</evidence>
<name>A0A7R9LPX9_9ACAR</name>
<feature type="non-terminal residue" evidence="2">
    <location>
        <position position="326"/>
    </location>
</feature>
<dbReference type="PANTHER" id="PTHR21261">
    <property type="entry name" value="BEAT PROTEIN"/>
    <property type="match status" value="1"/>
</dbReference>
<sequence length="326" mass="37271">KSVFYWKEAVISRQSLAQTHTNSTTALNCEYNVFDGNPCLTGITCIKLVSLNVPNRVRKGSEVELSCLYDLGNASLYSLKWFYRESHRERDEQEFFRYTPRGKPVKQIFPLDGINVDLNKSEGGTVTISGTNVRTTGNYKCEISVEGTFQTVFAEKLMTVDASRASQLWSGVMDTNKLSLIMVCVGYSLHRWQSWAPVVHSSLSHIPGAVVFGTGFTDTDNSIIQYFIRDFWEFLYQPKLDFTKDSLNYLRNQLKKKVQKNLCQHILNVLDDPITDGNQEVRVCGFVSKFLENQYFQDFEIHANRNIGFNTMNDSKSVQPILLIIF</sequence>
<feature type="domain" description="Ig-like" evidence="1">
    <location>
        <begin position="38"/>
        <end position="159"/>
    </location>
</feature>
<protein>
    <recommendedName>
        <fullName evidence="1">Ig-like domain-containing protein</fullName>
    </recommendedName>
</protein>
<reference evidence="2" key="1">
    <citation type="submission" date="2020-11" db="EMBL/GenBank/DDBJ databases">
        <authorList>
            <person name="Tran Van P."/>
        </authorList>
    </citation>
    <scope>NUCLEOTIDE SEQUENCE</scope>
</reference>
<keyword evidence="3" id="KW-1185">Reference proteome</keyword>
<dbReference type="InterPro" id="IPR036179">
    <property type="entry name" value="Ig-like_dom_sf"/>
</dbReference>
<dbReference type="Proteomes" id="UP000728032">
    <property type="component" value="Unassembled WGS sequence"/>
</dbReference>
<dbReference type="EMBL" id="CAJPVJ010002130">
    <property type="protein sequence ID" value="CAG2165815.1"/>
    <property type="molecule type" value="Genomic_DNA"/>
</dbReference>
<dbReference type="PANTHER" id="PTHR21261:SF15">
    <property type="entry name" value="BEATEN PATH IIIA, ISOFORM D-RELATED"/>
    <property type="match status" value="1"/>
</dbReference>
<accession>A0A7R9LPX9</accession>
<gene>
    <name evidence="2" type="ORF">ONB1V03_LOCUS5353</name>
</gene>
<evidence type="ECO:0000313" key="2">
    <source>
        <dbReference type="EMBL" id="CAD7645717.1"/>
    </source>
</evidence>
<proteinExistence type="predicted"/>
<dbReference type="Gene3D" id="2.60.40.10">
    <property type="entry name" value="Immunoglobulins"/>
    <property type="match status" value="1"/>
</dbReference>
<organism evidence="2">
    <name type="scientific">Oppiella nova</name>
    <dbReference type="NCBI Taxonomy" id="334625"/>
    <lineage>
        <taxon>Eukaryota</taxon>
        <taxon>Metazoa</taxon>
        <taxon>Ecdysozoa</taxon>
        <taxon>Arthropoda</taxon>
        <taxon>Chelicerata</taxon>
        <taxon>Arachnida</taxon>
        <taxon>Acari</taxon>
        <taxon>Acariformes</taxon>
        <taxon>Sarcoptiformes</taxon>
        <taxon>Oribatida</taxon>
        <taxon>Brachypylina</taxon>
        <taxon>Oppioidea</taxon>
        <taxon>Oppiidae</taxon>
        <taxon>Oppiella</taxon>
    </lineage>
</organism>
<dbReference type="InterPro" id="IPR007110">
    <property type="entry name" value="Ig-like_dom"/>
</dbReference>